<evidence type="ECO:0000313" key="2">
    <source>
        <dbReference type="Proteomes" id="UP000034320"/>
    </source>
</evidence>
<reference evidence="1 2" key="1">
    <citation type="journal article" date="2015" name="Nature">
        <title>rRNA introns, odd ribosomes, and small enigmatic genomes across a large radiation of phyla.</title>
        <authorList>
            <person name="Brown C.T."/>
            <person name="Hug L.A."/>
            <person name="Thomas B.C."/>
            <person name="Sharon I."/>
            <person name="Castelle C.J."/>
            <person name="Singh A."/>
            <person name="Wilkins M.J."/>
            <person name="Williams K.H."/>
            <person name="Banfield J.F."/>
        </authorList>
    </citation>
    <scope>NUCLEOTIDE SEQUENCE [LARGE SCALE GENOMIC DNA]</scope>
</reference>
<accession>A0A0G0ZAT4</accession>
<organism evidence="1 2">
    <name type="scientific">Candidatus Gottesmanbacteria bacterium GW2011_GWA2_42_18</name>
    <dbReference type="NCBI Taxonomy" id="1618442"/>
    <lineage>
        <taxon>Bacteria</taxon>
        <taxon>Candidatus Gottesmaniibacteriota</taxon>
    </lineage>
</organism>
<dbReference type="Proteomes" id="UP000034320">
    <property type="component" value="Unassembled WGS sequence"/>
</dbReference>
<dbReference type="EMBL" id="LCDD01000029">
    <property type="protein sequence ID" value="KKS45759.1"/>
    <property type="molecule type" value="Genomic_DNA"/>
</dbReference>
<protein>
    <submittedName>
        <fullName evidence="1">Uncharacterized protein</fullName>
    </submittedName>
</protein>
<evidence type="ECO:0000313" key="1">
    <source>
        <dbReference type="EMBL" id="KKS45759.1"/>
    </source>
</evidence>
<comment type="caution">
    <text evidence="1">The sequence shown here is derived from an EMBL/GenBank/DDBJ whole genome shotgun (WGS) entry which is preliminary data.</text>
</comment>
<dbReference type="AlphaFoldDB" id="A0A0G0ZAT4"/>
<proteinExistence type="predicted"/>
<name>A0A0G0ZAT4_9BACT</name>
<gene>
    <name evidence="1" type="ORF">UV09_C0029G0012</name>
</gene>
<sequence>MTIPVPYAYTIGHMLEAVAGYIHPEPVFKTYYLQESIVRGVVSNLQAEWDRIGNNISRSFRRLSLGLKIGFVSGSLAVLAACAPSPKIDTQTIPEPQIIQPTRTPVPLQPMELYGVIGCKDVGWPQLPDIMNDAAYKDALWYLGQVNGPLLNMTDPDKPNSDLIPVVCTTKEAELRGLPVVLVNNPFADTAARSRAIDFVETYLSNLE</sequence>